<reference evidence="1 2" key="1">
    <citation type="journal article" date="2011" name="J. Bacteriol.">
        <title>Draft genome sequence of Methylophaga aminisulfidivorans MP T.</title>
        <authorList>
            <person name="Han G.H."/>
            <person name="Kim W."/>
            <person name="Chun J."/>
            <person name="Kim S.W."/>
        </authorList>
    </citation>
    <scope>NUCLEOTIDE SEQUENCE [LARGE SCALE GENOMIC DNA]</scope>
    <source>
        <strain evidence="2">MP(T)</strain>
    </source>
</reference>
<dbReference type="AlphaFoldDB" id="F5T0U4"/>
<proteinExistence type="predicted"/>
<name>F5T0U4_9GAMM</name>
<organism evidence="1 2">
    <name type="scientific">Methylophaga aminisulfidivorans MP</name>
    <dbReference type="NCBI Taxonomy" id="1026882"/>
    <lineage>
        <taxon>Bacteria</taxon>
        <taxon>Pseudomonadati</taxon>
        <taxon>Pseudomonadota</taxon>
        <taxon>Gammaproteobacteria</taxon>
        <taxon>Thiotrichales</taxon>
        <taxon>Piscirickettsiaceae</taxon>
        <taxon>Methylophaga</taxon>
    </lineage>
</organism>
<keyword evidence="2" id="KW-1185">Reference proteome</keyword>
<gene>
    <name evidence="1" type="ORF">MAMP_00487</name>
</gene>
<evidence type="ECO:0000313" key="1">
    <source>
        <dbReference type="EMBL" id="EGL54005.1"/>
    </source>
</evidence>
<dbReference type="Pfam" id="PF11660">
    <property type="entry name" value="DUF3262"/>
    <property type="match status" value="1"/>
</dbReference>
<evidence type="ECO:0000313" key="2">
    <source>
        <dbReference type="Proteomes" id="UP000003544"/>
    </source>
</evidence>
<comment type="caution">
    <text evidence="1">The sequence shown here is derived from an EMBL/GenBank/DDBJ whole genome shotgun (WGS) entry which is preliminary data.</text>
</comment>
<dbReference type="InterPro" id="IPR021676">
    <property type="entry name" value="DUF3262"/>
</dbReference>
<dbReference type="EMBL" id="AFIG01000002">
    <property type="protein sequence ID" value="EGL54005.1"/>
    <property type="molecule type" value="Genomic_DNA"/>
</dbReference>
<protein>
    <submittedName>
        <fullName evidence="1">Uncharacterized protein</fullName>
    </submittedName>
</protein>
<dbReference type="STRING" id="1026882.MAMP_00487"/>
<sequence length="63" mass="7134">MDNIMLVLATLVAVAILLWSAWVTLSYYNQWASNKNDVTLFDVMWSATRSTILLCLVLNLVSK</sequence>
<dbReference type="Proteomes" id="UP000003544">
    <property type="component" value="Unassembled WGS sequence"/>
</dbReference>
<accession>F5T0U4</accession>